<reference evidence="1" key="1">
    <citation type="submission" date="2022-04" db="EMBL/GenBank/DDBJ databases">
        <title>Genome of the entomopathogenic fungus Entomophthora muscae.</title>
        <authorList>
            <person name="Elya C."/>
            <person name="Lovett B.R."/>
            <person name="Lee E."/>
            <person name="Macias A.M."/>
            <person name="Hajek A.E."/>
            <person name="De Bivort B.L."/>
            <person name="Kasson M.T."/>
            <person name="De Fine Licht H.H."/>
            <person name="Stajich J.E."/>
        </authorList>
    </citation>
    <scope>NUCLEOTIDE SEQUENCE</scope>
    <source>
        <strain evidence="1">Berkeley</strain>
    </source>
</reference>
<proteinExistence type="predicted"/>
<evidence type="ECO:0000313" key="2">
    <source>
        <dbReference type="Proteomes" id="UP001165960"/>
    </source>
</evidence>
<evidence type="ECO:0000313" key="1">
    <source>
        <dbReference type="EMBL" id="KAJ9079549.1"/>
    </source>
</evidence>
<accession>A0ACC2TY04</accession>
<protein>
    <submittedName>
        <fullName evidence="1">FAD-dependent urate hydroxylase</fullName>
    </submittedName>
</protein>
<gene>
    <name evidence="1" type="primary">ADP1_2</name>
    <name evidence="1" type="ORF">DSO57_1034402</name>
</gene>
<dbReference type="EMBL" id="QTSX02001706">
    <property type="protein sequence ID" value="KAJ9079549.1"/>
    <property type="molecule type" value="Genomic_DNA"/>
</dbReference>
<comment type="caution">
    <text evidence="1">The sequence shown here is derived from an EMBL/GenBank/DDBJ whole genome shotgun (WGS) entry which is preliminary data.</text>
</comment>
<keyword evidence="2" id="KW-1185">Reference proteome</keyword>
<organism evidence="1 2">
    <name type="scientific">Entomophthora muscae</name>
    <dbReference type="NCBI Taxonomy" id="34485"/>
    <lineage>
        <taxon>Eukaryota</taxon>
        <taxon>Fungi</taxon>
        <taxon>Fungi incertae sedis</taxon>
        <taxon>Zoopagomycota</taxon>
        <taxon>Entomophthoromycotina</taxon>
        <taxon>Entomophthoromycetes</taxon>
        <taxon>Entomophthorales</taxon>
        <taxon>Entomophthoraceae</taxon>
        <taxon>Entomophthora</taxon>
    </lineage>
</organism>
<dbReference type="Proteomes" id="UP001165960">
    <property type="component" value="Unassembled WGS sequence"/>
</dbReference>
<sequence>MLLLSMILSGPFLQLESPLVAWLQDVSFFHSALEAIISNEMSTLEIHDKKYGMVIEVPVAPILQIIGFTASEISRNLFKLSVSLLTFMSLAYAALHFLVKERR</sequence>
<name>A0ACC2TY04_9FUNG</name>